<proteinExistence type="predicted"/>
<reference evidence="1" key="1">
    <citation type="submission" date="2018-05" db="EMBL/GenBank/DDBJ databases">
        <authorList>
            <person name="Lanie J.A."/>
            <person name="Ng W.-L."/>
            <person name="Kazmierczak K.M."/>
            <person name="Andrzejewski T.M."/>
            <person name="Davidsen T.M."/>
            <person name="Wayne K.J."/>
            <person name="Tettelin H."/>
            <person name="Glass J.I."/>
            <person name="Rusch D."/>
            <person name="Podicherti R."/>
            <person name="Tsui H.-C.T."/>
            <person name="Winkler M.E."/>
        </authorList>
    </citation>
    <scope>NUCLEOTIDE SEQUENCE</scope>
    <source>
        <strain evidence="1">KNB</strain>
    </source>
</reference>
<sequence>MLIEKINRIISLAIFLLLIGGATIASGKDNQNNIHPGTSFFGHAFHTLTVLHDSVPEPSYLDMGAVGNSVGDVRIWHFPGRTENGESVVMEYIMTTTRIDDSAGIESRVTLGVFSFTEDYIDQVLIQGVGLYPSTESTFKPNSSLTRAIIGGTGKFRGARGEVISTHLVDGTWQHVFRFSFSQNF</sequence>
<gene>
    <name evidence="1" type="ORF">NITFAB_2254</name>
</gene>
<dbReference type="AlphaFoldDB" id="A0A2X0SGY5"/>
<dbReference type="EMBL" id="LS423452">
    <property type="protein sequence ID" value="SPS06661.1"/>
    <property type="molecule type" value="Genomic_DNA"/>
</dbReference>
<organism evidence="1">
    <name type="scientific">Candidatus Nitrotoga fabula</name>
    <dbReference type="NCBI Taxonomy" id="2182327"/>
    <lineage>
        <taxon>Bacteria</taxon>
        <taxon>Pseudomonadati</taxon>
        <taxon>Pseudomonadota</taxon>
        <taxon>Betaproteobacteria</taxon>
        <taxon>Nitrosomonadales</taxon>
        <taxon>Gallionellaceae</taxon>
        <taxon>Candidatus Nitrotoga</taxon>
    </lineage>
</organism>
<evidence type="ECO:0000313" key="1">
    <source>
        <dbReference type="EMBL" id="SPS06661.1"/>
    </source>
</evidence>
<dbReference type="InterPro" id="IPR044859">
    <property type="entry name" value="Allene_oxi_cyc_Dirigent"/>
</dbReference>
<name>A0A2X0SGY5_9PROT</name>
<dbReference type="Gene3D" id="2.40.480.10">
    <property type="entry name" value="Allene oxide cyclase-like"/>
    <property type="match status" value="1"/>
</dbReference>
<accession>A0A2X0SGY5</accession>
<protein>
    <recommendedName>
        <fullName evidence="2">Dirigent protein</fullName>
    </recommendedName>
</protein>
<evidence type="ECO:0008006" key="2">
    <source>
        <dbReference type="Google" id="ProtNLM"/>
    </source>
</evidence>